<feature type="region of interest" description="Disordered" evidence="1">
    <location>
        <begin position="44"/>
        <end position="66"/>
    </location>
</feature>
<gene>
    <name evidence="2" type="ORF">G1H10_29050</name>
</gene>
<dbReference type="AlphaFoldDB" id="A0A6L9SHV8"/>
<sequence>MPGAHPDDGYTPRGYALLRPWSIRATTTPVATLRSIAIRRCGPVQAGVPSPAPENAPGNGGEFLLL</sequence>
<accession>A0A6L9SHV8</accession>
<evidence type="ECO:0000313" key="2">
    <source>
        <dbReference type="EMBL" id="NEE04224.1"/>
    </source>
</evidence>
<dbReference type="EMBL" id="JAAGOA010000031">
    <property type="protein sequence ID" value="NEE04224.1"/>
    <property type="molecule type" value="Genomic_DNA"/>
</dbReference>
<dbReference type="Proteomes" id="UP000475214">
    <property type="component" value="Unassembled WGS sequence"/>
</dbReference>
<name>A0A6L9SHV8_9ACTN</name>
<evidence type="ECO:0000313" key="3">
    <source>
        <dbReference type="Proteomes" id="UP000475214"/>
    </source>
</evidence>
<evidence type="ECO:0000256" key="1">
    <source>
        <dbReference type="SAM" id="MobiDB-lite"/>
    </source>
</evidence>
<proteinExistence type="predicted"/>
<organism evidence="2 3">
    <name type="scientific">Phytoactinopolyspora halotolerans</name>
    <dbReference type="NCBI Taxonomy" id="1981512"/>
    <lineage>
        <taxon>Bacteria</taxon>
        <taxon>Bacillati</taxon>
        <taxon>Actinomycetota</taxon>
        <taxon>Actinomycetes</taxon>
        <taxon>Jiangellales</taxon>
        <taxon>Jiangellaceae</taxon>
        <taxon>Phytoactinopolyspora</taxon>
    </lineage>
</organism>
<dbReference type="RefSeq" id="WP_163744584.1">
    <property type="nucleotide sequence ID" value="NZ_JAAGOA010000031.1"/>
</dbReference>
<keyword evidence="3" id="KW-1185">Reference proteome</keyword>
<reference evidence="2 3" key="1">
    <citation type="submission" date="2020-02" db="EMBL/GenBank/DDBJ databases">
        <authorList>
            <person name="Li X.-J."/>
            <person name="Han X.-M."/>
        </authorList>
    </citation>
    <scope>NUCLEOTIDE SEQUENCE [LARGE SCALE GENOMIC DNA]</scope>
    <source>
        <strain evidence="2 3">CCTCC AB 2017055</strain>
    </source>
</reference>
<protein>
    <submittedName>
        <fullName evidence="2">Uncharacterized protein</fullName>
    </submittedName>
</protein>
<comment type="caution">
    <text evidence="2">The sequence shown here is derived from an EMBL/GenBank/DDBJ whole genome shotgun (WGS) entry which is preliminary data.</text>
</comment>